<evidence type="ECO:0000313" key="4">
    <source>
        <dbReference type="EMBL" id="RFS47140.1"/>
    </source>
</evidence>
<evidence type="ECO:0000313" key="5">
    <source>
        <dbReference type="Proteomes" id="UP000262621"/>
    </source>
</evidence>
<protein>
    <submittedName>
        <fullName evidence="4">Long-chain fatty acid--CoA ligase</fullName>
    </submittedName>
</protein>
<sequence>MRETAVDPIVGGEDGSLADRVWRNATDDPDAVQFVRPDPDPRSWPVRRSGGGGPLPVTCRQFRDDVLALARGFLAVGIAHGDRVGLLSRTRYEWTLVDYALWSIGAVTVPIYDTSSTDQIRWILGDSGAVGCVAETADHAATVTGLRPDLPELRHTWRIDAGDLIALTAQGRAVDVDEVDRRRTAVTGQDIATIVYTSGTTGAPKGCVLTHLNISTDIGNATAVLPELLHPGASTVLFLPLAHAFARLIQVGMVHSRATMVHSADMSGVLDQLRRFRPTFILTVPRMFEKMYDQARQTAQDGHRGLLFSLAEKAAVWYSRSLDRPGGPGLPLRLIHLVFDLVGYRRLRATLGGRCRMAIVGGAPLGEWLGHFFRGAGITVLEGYGLTETSPALAANLPTAIRIGTVGRPLPGVRVRIADDGEIHVGSEVVFSGYWNNPEATREAMTDDGWLRTGDLGRLDDDGYLSITGRTKEIMVTASGKNIAPAPIEELIRAHPLVSQSMLVGDGRPYVSALVTVDPQAWQRWRETHGHSGASLASLRDDPHLRGEIQHAIDKANRTVSRAEQVKTFRILPRDLTEADGELTPTLKVKREAVESHFATDISALYQRP</sequence>
<dbReference type="GO" id="GO:0004467">
    <property type="term" value="F:long-chain fatty acid-CoA ligase activity"/>
    <property type="evidence" value="ECO:0007669"/>
    <property type="project" value="TreeGrafter"/>
</dbReference>
<keyword evidence="4" id="KW-0436">Ligase</keyword>
<dbReference type="RefSeq" id="WP_117227386.1">
    <property type="nucleotide sequence ID" value="NZ_CP061725.1"/>
</dbReference>
<comment type="caution">
    <text evidence="4">The sequence shown here is derived from an EMBL/GenBank/DDBJ whole genome shotgun (WGS) entry which is preliminary data.</text>
</comment>
<dbReference type="PANTHER" id="PTHR43272">
    <property type="entry name" value="LONG-CHAIN-FATTY-ACID--COA LIGASE"/>
    <property type="match status" value="1"/>
</dbReference>
<keyword evidence="5" id="KW-1185">Reference proteome</keyword>
<dbReference type="EMBL" id="QVFU01000005">
    <property type="protein sequence ID" value="RFS47140.1"/>
    <property type="molecule type" value="Genomic_DNA"/>
</dbReference>
<feature type="domain" description="AMP-dependent synthetase/ligase" evidence="3">
    <location>
        <begin position="56"/>
        <end position="435"/>
    </location>
</feature>
<dbReference type="Pfam" id="PF00501">
    <property type="entry name" value="AMP-binding"/>
    <property type="match status" value="1"/>
</dbReference>
<dbReference type="AlphaFoldDB" id="A0A372G354"/>
<evidence type="ECO:0000259" key="3">
    <source>
        <dbReference type="Pfam" id="PF00501"/>
    </source>
</evidence>
<evidence type="ECO:0000256" key="2">
    <source>
        <dbReference type="ARBA" id="ARBA00022840"/>
    </source>
</evidence>
<dbReference type="InterPro" id="IPR020845">
    <property type="entry name" value="AMP-binding_CS"/>
</dbReference>
<dbReference type="InterPro" id="IPR042099">
    <property type="entry name" value="ANL_N_sf"/>
</dbReference>
<dbReference type="PANTHER" id="PTHR43272:SF33">
    <property type="entry name" value="AMP-BINDING DOMAIN-CONTAINING PROTEIN-RELATED"/>
    <property type="match status" value="1"/>
</dbReference>
<keyword evidence="2" id="KW-0067">ATP-binding</keyword>
<dbReference type="Proteomes" id="UP000262621">
    <property type="component" value="Unassembled WGS sequence"/>
</dbReference>
<dbReference type="InterPro" id="IPR000873">
    <property type="entry name" value="AMP-dep_synth/lig_dom"/>
</dbReference>
<dbReference type="SUPFAM" id="SSF56801">
    <property type="entry name" value="Acetyl-CoA synthetase-like"/>
    <property type="match status" value="1"/>
</dbReference>
<dbReference type="CDD" id="cd05907">
    <property type="entry name" value="VL_LC_FACS_like"/>
    <property type="match status" value="1"/>
</dbReference>
<name>A0A372G354_9ACTN</name>
<accession>A0A372G354</accession>
<organism evidence="4 5">
    <name type="scientific">Micromonospora craniellae</name>
    <dbReference type="NCBI Taxonomy" id="2294034"/>
    <lineage>
        <taxon>Bacteria</taxon>
        <taxon>Bacillati</taxon>
        <taxon>Actinomycetota</taxon>
        <taxon>Actinomycetes</taxon>
        <taxon>Micromonosporales</taxon>
        <taxon>Micromonosporaceae</taxon>
        <taxon>Micromonospora</taxon>
    </lineage>
</organism>
<gene>
    <name evidence="4" type="ORF">D0Q02_08305</name>
</gene>
<evidence type="ECO:0000256" key="1">
    <source>
        <dbReference type="ARBA" id="ARBA00022741"/>
    </source>
</evidence>
<keyword evidence="1" id="KW-0547">Nucleotide-binding</keyword>
<dbReference type="GO" id="GO:0016020">
    <property type="term" value="C:membrane"/>
    <property type="evidence" value="ECO:0007669"/>
    <property type="project" value="TreeGrafter"/>
</dbReference>
<dbReference type="PROSITE" id="PS00455">
    <property type="entry name" value="AMP_BINDING"/>
    <property type="match status" value="1"/>
</dbReference>
<reference evidence="4 5" key="1">
    <citation type="submission" date="2018-08" db="EMBL/GenBank/DDBJ databases">
        <title>Verrucosispora craniellae sp. nov., isolated from a marine sponge in the South China Sea.</title>
        <authorList>
            <person name="Li L."/>
            <person name="Lin H.W."/>
        </authorList>
    </citation>
    <scope>NUCLEOTIDE SEQUENCE [LARGE SCALE GENOMIC DNA]</scope>
    <source>
        <strain evidence="4 5">LHW63014</strain>
    </source>
</reference>
<dbReference type="Pfam" id="PF23562">
    <property type="entry name" value="AMP-binding_C_3"/>
    <property type="match status" value="1"/>
</dbReference>
<dbReference type="OrthoDB" id="5240489at2"/>
<dbReference type="Gene3D" id="3.40.50.12780">
    <property type="entry name" value="N-terminal domain of ligase-like"/>
    <property type="match status" value="1"/>
</dbReference>
<proteinExistence type="predicted"/>
<dbReference type="GO" id="GO:0005524">
    <property type="term" value="F:ATP binding"/>
    <property type="evidence" value="ECO:0007669"/>
    <property type="project" value="UniProtKB-KW"/>
</dbReference>